<evidence type="ECO:0000256" key="3">
    <source>
        <dbReference type="ARBA" id="ARBA00022670"/>
    </source>
</evidence>
<feature type="transmembrane region" description="Helical" evidence="9">
    <location>
        <begin position="63"/>
        <end position="81"/>
    </location>
</feature>
<dbReference type="PANTHER" id="PTHR33695">
    <property type="entry name" value="LIPOPROTEIN SIGNAL PEPTIDASE"/>
    <property type="match status" value="1"/>
</dbReference>
<keyword evidence="6 9" id="KW-0378">Hydrolase</keyword>
<name>A0A084U2L6_MALIO</name>
<feature type="active site" evidence="9">
    <location>
        <position position="144"/>
    </location>
</feature>
<keyword evidence="2 9" id="KW-1003">Cell membrane</keyword>
<dbReference type="GO" id="GO:0004190">
    <property type="term" value="F:aspartic-type endopeptidase activity"/>
    <property type="evidence" value="ECO:0007669"/>
    <property type="project" value="UniProtKB-UniRule"/>
</dbReference>
<sequence length="191" mass="21753">MNKKTCNFFRNKFFSFLSSFLIRDAILQKTSAYGSFIPGFIDIKVVGNNGVAFSAFENASVSFVYFIQILPIIISMFFLVFTKSAWFDVGFSMIITGGMSNVIDRSIVDVYTHNIVPTEQTINAVVDYFSFSFISGSAIFNMPDVYVVAGVIIVLIKLIVQTIIDYLHYDKENSENKTYENNKEKIIEERR</sequence>
<dbReference type="GO" id="GO:0006508">
    <property type="term" value="P:proteolysis"/>
    <property type="evidence" value="ECO:0007669"/>
    <property type="project" value="UniProtKB-KW"/>
</dbReference>
<dbReference type="RefSeq" id="WP_036452653.1">
    <property type="nucleotide sequence ID" value="NZ_AWQU01000089.1"/>
</dbReference>
<dbReference type="EC" id="3.4.23.36" evidence="9"/>
<keyword evidence="7 9" id="KW-1133">Transmembrane helix</keyword>
<comment type="function">
    <text evidence="9">This protein specifically catalyzes the removal of signal peptides from prolipoproteins.</text>
</comment>
<evidence type="ECO:0000256" key="4">
    <source>
        <dbReference type="ARBA" id="ARBA00022692"/>
    </source>
</evidence>
<evidence type="ECO:0000256" key="10">
    <source>
        <dbReference type="RuleBase" id="RU004181"/>
    </source>
</evidence>
<evidence type="ECO:0000256" key="8">
    <source>
        <dbReference type="ARBA" id="ARBA00023136"/>
    </source>
</evidence>
<feature type="active site" evidence="9">
    <location>
        <position position="127"/>
    </location>
</feature>
<evidence type="ECO:0000256" key="7">
    <source>
        <dbReference type="ARBA" id="ARBA00022989"/>
    </source>
</evidence>
<organism evidence="11 12">
    <name type="scientific">Malacoplasma iowae DK-CPA</name>
    <dbReference type="NCBI Taxonomy" id="1394179"/>
    <lineage>
        <taxon>Bacteria</taxon>
        <taxon>Bacillati</taxon>
        <taxon>Mycoplasmatota</taxon>
        <taxon>Mycoplasmoidales</taxon>
        <taxon>Mycoplasmoidaceae</taxon>
        <taxon>Malacoplasma</taxon>
    </lineage>
</organism>
<protein>
    <recommendedName>
        <fullName evidence="9">Lipoprotein signal peptidase</fullName>
        <ecNumber evidence="9">3.4.23.36</ecNumber>
    </recommendedName>
    <alternativeName>
        <fullName evidence="9">Prolipoprotein signal peptidase</fullName>
    </alternativeName>
    <alternativeName>
        <fullName evidence="9">Signal peptidase II</fullName>
        <shortName evidence="9">SPase II</shortName>
    </alternativeName>
</protein>
<comment type="caution">
    <text evidence="9">Lacks conserved residue(s) required for the propagation of feature annotation.</text>
</comment>
<evidence type="ECO:0000313" key="12">
    <source>
        <dbReference type="Proteomes" id="UP000028523"/>
    </source>
</evidence>
<comment type="catalytic activity">
    <reaction evidence="9">
        <text>Release of signal peptides from bacterial membrane prolipoproteins. Hydrolyzes -Xaa-Yaa-Zaa-|-(S,diacylglyceryl)Cys-, in which Xaa is hydrophobic (preferably Leu), and Yaa (Ala or Ser) and Zaa (Gly or Ala) have small, neutral side chains.</text>
        <dbReference type="EC" id="3.4.23.36"/>
    </reaction>
</comment>
<dbReference type="EMBL" id="AWQU01000089">
    <property type="protein sequence ID" value="KFB07202.1"/>
    <property type="molecule type" value="Genomic_DNA"/>
</dbReference>
<dbReference type="AlphaFoldDB" id="A0A084U2L6"/>
<keyword evidence="12" id="KW-1185">Reference proteome</keyword>
<dbReference type="PRINTS" id="PR00781">
    <property type="entry name" value="LIPOSIGPTASE"/>
</dbReference>
<keyword evidence="11" id="KW-0449">Lipoprotein</keyword>
<comment type="similarity">
    <text evidence="1 9 10">Belongs to the peptidase A8 family.</text>
</comment>
<keyword evidence="3 9" id="KW-0645">Protease</keyword>
<evidence type="ECO:0000256" key="1">
    <source>
        <dbReference type="ARBA" id="ARBA00006139"/>
    </source>
</evidence>
<dbReference type="Proteomes" id="UP000028523">
    <property type="component" value="Unassembled WGS sequence"/>
</dbReference>
<dbReference type="Pfam" id="PF01252">
    <property type="entry name" value="Peptidase_A8"/>
    <property type="match status" value="1"/>
</dbReference>
<dbReference type="PANTHER" id="PTHR33695:SF1">
    <property type="entry name" value="LIPOPROTEIN SIGNAL PEPTIDASE"/>
    <property type="match status" value="1"/>
</dbReference>
<feature type="transmembrane region" description="Helical" evidence="9">
    <location>
        <begin position="145"/>
        <end position="167"/>
    </location>
</feature>
<evidence type="ECO:0000256" key="6">
    <source>
        <dbReference type="ARBA" id="ARBA00022801"/>
    </source>
</evidence>
<accession>A0A084U2L6</accession>
<proteinExistence type="inferred from homology"/>
<dbReference type="InterPro" id="IPR001872">
    <property type="entry name" value="Peptidase_A8"/>
</dbReference>
<comment type="caution">
    <text evidence="11">The sequence shown here is derived from an EMBL/GenBank/DDBJ whole genome shotgun (WGS) entry which is preliminary data.</text>
</comment>
<keyword evidence="5 9" id="KW-0064">Aspartyl protease</keyword>
<dbReference type="HAMAP" id="MF_00161">
    <property type="entry name" value="LspA"/>
    <property type="match status" value="1"/>
</dbReference>
<comment type="pathway">
    <text evidence="9">Protein modification; lipoprotein biosynthesis (signal peptide cleavage).</text>
</comment>
<evidence type="ECO:0000256" key="5">
    <source>
        <dbReference type="ARBA" id="ARBA00022750"/>
    </source>
</evidence>
<gene>
    <name evidence="9 11" type="primary">lspA</name>
    <name evidence="11" type="ORF">P271_26</name>
</gene>
<evidence type="ECO:0000313" key="11">
    <source>
        <dbReference type="EMBL" id="KFB07202.1"/>
    </source>
</evidence>
<keyword evidence="4 9" id="KW-0812">Transmembrane</keyword>
<dbReference type="GO" id="GO:0005886">
    <property type="term" value="C:plasma membrane"/>
    <property type="evidence" value="ECO:0007669"/>
    <property type="project" value="UniProtKB-SubCell"/>
</dbReference>
<evidence type="ECO:0000256" key="9">
    <source>
        <dbReference type="HAMAP-Rule" id="MF_00161"/>
    </source>
</evidence>
<reference evidence="11 12" key="1">
    <citation type="journal article" date="2014" name="PLoS ONE">
        <title>Reduction of Hydrogen Peroxide Accumulation and Toxicity by a Catalase from Mycoplasma iowae.</title>
        <authorList>
            <person name="Pritchard R.E."/>
            <person name="Prassinos A.J."/>
            <person name="Osborne J.D."/>
            <person name="Raviv Z."/>
            <person name="Balish M.F."/>
        </authorList>
    </citation>
    <scope>NUCLEOTIDE SEQUENCE [LARGE SCALE GENOMIC DNA]</scope>
    <source>
        <strain evidence="11 12">DK-CPA</strain>
    </source>
</reference>
<evidence type="ECO:0000256" key="2">
    <source>
        <dbReference type="ARBA" id="ARBA00022475"/>
    </source>
</evidence>
<dbReference type="UniPathway" id="UPA00665"/>
<keyword evidence="8 9" id="KW-0472">Membrane</keyword>
<comment type="subcellular location">
    <subcellularLocation>
        <location evidence="9">Cell membrane</location>
        <topology evidence="9">Multi-pass membrane protein</topology>
    </subcellularLocation>
</comment>